<keyword evidence="2" id="KW-0479">Metal-binding</keyword>
<evidence type="ECO:0000256" key="3">
    <source>
        <dbReference type="ARBA" id="ARBA00022771"/>
    </source>
</evidence>
<feature type="region of interest" description="Disordered" evidence="10">
    <location>
        <begin position="292"/>
        <end position="311"/>
    </location>
</feature>
<feature type="domain" description="Nuclear receptor" evidence="11">
    <location>
        <begin position="1"/>
        <end position="68"/>
    </location>
</feature>
<dbReference type="InterPro" id="IPR035500">
    <property type="entry name" value="NHR-like_dom_sf"/>
</dbReference>
<dbReference type="SUPFAM" id="SSF57716">
    <property type="entry name" value="Glucocorticoid receptor-like (DNA-binding domain)"/>
    <property type="match status" value="1"/>
</dbReference>
<organism evidence="13">
    <name type="scientific">Arion vulgaris</name>
    <dbReference type="NCBI Taxonomy" id="1028688"/>
    <lineage>
        <taxon>Eukaryota</taxon>
        <taxon>Metazoa</taxon>
        <taxon>Spiralia</taxon>
        <taxon>Lophotrochozoa</taxon>
        <taxon>Mollusca</taxon>
        <taxon>Gastropoda</taxon>
        <taxon>Heterobranchia</taxon>
        <taxon>Euthyneura</taxon>
        <taxon>Panpulmonata</taxon>
        <taxon>Eupulmonata</taxon>
        <taxon>Stylommatophora</taxon>
        <taxon>Helicina</taxon>
        <taxon>Arionoidea</taxon>
        <taxon>Arionidae</taxon>
        <taxon>Arion</taxon>
    </lineage>
</organism>
<dbReference type="Gene3D" id="3.30.50.10">
    <property type="entry name" value="Erythroid Transcription Factor GATA-1, subunit A"/>
    <property type="match status" value="1"/>
</dbReference>
<name>A0A0B6ZWF5_9EUPU</name>
<keyword evidence="8" id="KW-0675">Receptor</keyword>
<evidence type="ECO:0000256" key="6">
    <source>
        <dbReference type="ARBA" id="ARBA00023125"/>
    </source>
</evidence>
<dbReference type="InterPro" id="IPR001723">
    <property type="entry name" value="Nuclear_hrmn_rcpt"/>
</dbReference>
<feature type="domain" description="NR LBD" evidence="12">
    <location>
        <begin position="338"/>
        <end position="530"/>
    </location>
</feature>
<dbReference type="PANTHER" id="PTHR45805">
    <property type="entry name" value="NUCLEAR HORMONE RECEPTOR HR3-RELATED"/>
    <property type="match status" value="1"/>
</dbReference>
<dbReference type="PRINTS" id="PR00398">
    <property type="entry name" value="STRDHORMONER"/>
</dbReference>
<dbReference type="Pfam" id="PF00105">
    <property type="entry name" value="zf-C4"/>
    <property type="match status" value="1"/>
</dbReference>
<keyword evidence="7" id="KW-0804">Transcription</keyword>
<dbReference type="Gene3D" id="1.10.565.10">
    <property type="entry name" value="Retinoid X Receptor"/>
    <property type="match status" value="1"/>
</dbReference>
<dbReference type="AlphaFoldDB" id="A0A0B6ZWF5"/>
<dbReference type="GO" id="GO:0004879">
    <property type="term" value="F:nuclear receptor activity"/>
    <property type="evidence" value="ECO:0007669"/>
    <property type="project" value="TreeGrafter"/>
</dbReference>
<dbReference type="PRINTS" id="PR00047">
    <property type="entry name" value="STROIDFINGER"/>
</dbReference>
<evidence type="ECO:0000259" key="12">
    <source>
        <dbReference type="PROSITE" id="PS51843"/>
    </source>
</evidence>
<evidence type="ECO:0000313" key="13">
    <source>
        <dbReference type="EMBL" id="CEK72697.1"/>
    </source>
</evidence>
<evidence type="ECO:0000256" key="7">
    <source>
        <dbReference type="ARBA" id="ARBA00023163"/>
    </source>
</evidence>
<evidence type="ECO:0000256" key="4">
    <source>
        <dbReference type="ARBA" id="ARBA00022833"/>
    </source>
</evidence>
<keyword evidence="5" id="KW-0805">Transcription regulation</keyword>
<dbReference type="GO" id="GO:0008270">
    <property type="term" value="F:zinc ion binding"/>
    <property type="evidence" value="ECO:0007669"/>
    <property type="project" value="UniProtKB-KW"/>
</dbReference>
<proteinExistence type="predicted"/>
<sequence>AGFHYGVNTCEACKGFFHRSLRRYKEYKCRANRSTGYCEYKPGKRKSCQYCRYQRCLNAGMSKDAIKTGRYTYIKRTEDTQEIKRLQDIEHLVNPDGQVVESMLVSSAHSNLTSRKCDTAELDRKDCYTDTYMEVDFNTSDEFVTLSVTESDLSSSSNISFCLDGHQVSSPTSLSDESSISVLTPSGLLSPLTSQSPESDSVSPVPSPGVIMLNMDSGKRLKVIDDLRLVTDLCHTPESNYPNEEVIMVPNEDNITLQIMEEYTQGLDLIVDSPTQVQVPTPVQTLLISPSPQDLRSVTPQSSSCSDMDDLSVTSPTTKLMNGVKNLKLSDICELYSDMDAVIAILMASHKENIGDFKYLSKEEMTAQQEAHCESCRLKKQTFGDLGFLPDQEYDDIYSVTGIDVDNRRMIIQKYLCRMEMCVRGLVQFAKSIPGFSILDINTQVELIKLARSEIAIFTVYPTVNLELGVTLGLTGETWACQYDMGYIGYHIAIADYMTFCDKLQKMAPTQEEEVLLKAILVVLQIETAL</sequence>
<keyword evidence="4" id="KW-0862">Zinc</keyword>
<protein>
    <recommendedName>
        <fullName evidence="14">Nuclear receptor domain-containing protein</fullName>
    </recommendedName>
</protein>
<dbReference type="InterPro" id="IPR001628">
    <property type="entry name" value="Znf_hrmn_rcpt"/>
</dbReference>
<dbReference type="CDD" id="cd06916">
    <property type="entry name" value="NR_DBD_like"/>
    <property type="match status" value="1"/>
</dbReference>
<evidence type="ECO:0000256" key="8">
    <source>
        <dbReference type="ARBA" id="ARBA00023170"/>
    </source>
</evidence>
<dbReference type="SUPFAM" id="SSF48508">
    <property type="entry name" value="Nuclear receptor ligand-binding domain"/>
    <property type="match status" value="1"/>
</dbReference>
<evidence type="ECO:0000256" key="2">
    <source>
        <dbReference type="ARBA" id="ARBA00022723"/>
    </source>
</evidence>
<dbReference type="PANTHER" id="PTHR45805:SF2">
    <property type="entry name" value="NUCLEAR HORMONE RECEPTOR HR3-RELATED"/>
    <property type="match status" value="1"/>
</dbReference>
<accession>A0A0B6ZWF5</accession>
<dbReference type="PROSITE" id="PS51030">
    <property type="entry name" value="NUCLEAR_REC_DBD_2"/>
    <property type="match status" value="1"/>
</dbReference>
<dbReference type="PROSITE" id="PS51843">
    <property type="entry name" value="NR_LBD"/>
    <property type="match status" value="1"/>
</dbReference>
<dbReference type="GO" id="GO:0005634">
    <property type="term" value="C:nucleus"/>
    <property type="evidence" value="ECO:0007669"/>
    <property type="project" value="UniProtKB-SubCell"/>
</dbReference>
<reference evidence="13" key="1">
    <citation type="submission" date="2014-12" db="EMBL/GenBank/DDBJ databases">
        <title>Insight into the proteome of Arion vulgaris.</title>
        <authorList>
            <person name="Aradska J."/>
            <person name="Bulat T."/>
            <person name="Smidak R."/>
            <person name="Sarate P."/>
            <person name="Gangsoo J."/>
            <person name="Sialana F."/>
            <person name="Bilban M."/>
            <person name="Lubec G."/>
        </authorList>
    </citation>
    <scope>NUCLEOTIDE SEQUENCE</scope>
    <source>
        <tissue evidence="13">Skin</tissue>
    </source>
</reference>
<evidence type="ECO:0008006" key="14">
    <source>
        <dbReference type="Google" id="ProtNLM"/>
    </source>
</evidence>
<feature type="non-terminal residue" evidence="13">
    <location>
        <position position="1"/>
    </location>
</feature>
<dbReference type="EMBL" id="HACG01025832">
    <property type="protein sequence ID" value="CEK72697.1"/>
    <property type="molecule type" value="Transcribed_RNA"/>
</dbReference>
<evidence type="ECO:0000256" key="1">
    <source>
        <dbReference type="ARBA" id="ARBA00004123"/>
    </source>
</evidence>
<dbReference type="GO" id="GO:0000978">
    <property type="term" value="F:RNA polymerase II cis-regulatory region sequence-specific DNA binding"/>
    <property type="evidence" value="ECO:0007669"/>
    <property type="project" value="TreeGrafter"/>
</dbReference>
<keyword evidence="3" id="KW-0863">Zinc-finger</keyword>
<evidence type="ECO:0000259" key="11">
    <source>
        <dbReference type="PROSITE" id="PS51030"/>
    </source>
</evidence>
<dbReference type="InterPro" id="IPR000536">
    <property type="entry name" value="Nucl_hrmn_rcpt_lig-bd"/>
</dbReference>
<gene>
    <name evidence="13" type="primary">ORF83548</name>
</gene>
<evidence type="ECO:0000256" key="10">
    <source>
        <dbReference type="SAM" id="MobiDB-lite"/>
    </source>
</evidence>
<keyword evidence="6" id="KW-0238">DNA-binding</keyword>
<dbReference type="Pfam" id="PF00104">
    <property type="entry name" value="Hormone_recep"/>
    <property type="match status" value="1"/>
</dbReference>
<keyword evidence="9" id="KW-0539">Nucleus</keyword>
<dbReference type="SMART" id="SM00399">
    <property type="entry name" value="ZnF_C4"/>
    <property type="match status" value="1"/>
</dbReference>
<comment type="subcellular location">
    <subcellularLocation>
        <location evidence="1">Nucleus</location>
    </subcellularLocation>
</comment>
<evidence type="ECO:0000256" key="5">
    <source>
        <dbReference type="ARBA" id="ARBA00023015"/>
    </source>
</evidence>
<dbReference type="InterPro" id="IPR013088">
    <property type="entry name" value="Znf_NHR/GATA"/>
</dbReference>
<evidence type="ECO:0000256" key="9">
    <source>
        <dbReference type="ARBA" id="ARBA00023242"/>
    </source>
</evidence>